<feature type="compositionally biased region" description="Polar residues" evidence="1">
    <location>
        <begin position="485"/>
        <end position="499"/>
    </location>
</feature>
<feature type="compositionally biased region" description="Polar residues" evidence="1">
    <location>
        <begin position="586"/>
        <end position="596"/>
    </location>
</feature>
<sequence length="596" mass="65865">MSVGAARAVAGVGGNVMSMMIPGGGLLGAAGSAAGVFAIFAVCGFCLRWCFAKCRQCWKGFDVRAFCGIDRLFLAWGIDKHPGFFIMITVHSAKDFRNTSLLGKANLYVVMEAKYESCKTMVNKNAKWEETRRLAVPQGCSHVKLSLMDRKSGPRSDSLIGSVQWSVDKHFFKQADKFLNVRKEHKLHAKDGSVAGQISLTFRKVDGTVDDSDVDEDPLLEGLDPDLHPALYGEVLNVMGDEVLRNLQGSRKVKVLASVLQGRLERRKSTRSLRGGGAEVFAAVCQLLPRGSSDSEPDIEDLKRKAQEKGWAKDYVPKKWYWCLWESRKEFEKDPEDPDVMISVLSITSVHRDTAQSNYFSFKYKNSDGKSIEERYRTIRRDREVWVDGLELLRLECRLLKKSENDKLAYWRSRPVGEQMDAWKAELRLRGYSDEEINEYYNHVLMQSMSKEERERAAGRAAAKEGASAASVNSAASPGTGGPQGSLQSLPAKQPQPSVEQPVAAARPEPKASMVREVQPRPKAKAASRSTRSPSPTRVPVADGRPRPIGLPGKGGSLDGRPRVPQRPGALQRPLLQQGGKGARPPTTNRPNRSGA</sequence>
<proteinExistence type="predicted"/>
<dbReference type="InterPro" id="IPR056293">
    <property type="entry name" value="PH_CERLI1"/>
</dbReference>
<keyword evidence="2" id="KW-0812">Transmembrane</keyword>
<feature type="compositionally biased region" description="Low complexity" evidence="1">
    <location>
        <begin position="525"/>
        <end position="541"/>
    </location>
</feature>
<feature type="compositionally biased region" description="Low complexity" evidence="1">
    <location>
        <begin position="459"/>
        <end position="477"/>
    </location>
</feature>
<dbReference type="Proteomes" id="UP000541610">
    <property type="component" value="Unassembled WGS sequence"/>
</dbReference>
<feature type="region of interest" description="Disordered" evidence="1">
    <location>
        <begin position="452"/>
        <end position="596"/>
    </location>
</feature>
<organism evidence="5 6">
    <name type="scientific">Perkinsus olseni</name>
    <name type="common">Perkinsus atlanticus</name>
    <dbReference type="NCBI Taxonomy" id="32597"/>
    <lineage>
        <taxon>Eukaryota</taxon>
        <taxon>Sar</taxon>
        <taxon>Alveolata</taxon>
        <taxon>Perkinsozoa</taxon>
        <taxon>Perkinsea</taxon>
        <taxon>Perkinsida</taxon>
        <taxon>Perkinsidae</taxon>
        <taxon>Perkinsus</taxon>
    </lineage>
</organism>
<gene>
    <name evidence="5" type="ORF">FOZ60_015952</name>
</gene>
<evidence type="ECO:0000313" key="5">
    <source>
        <dbReference type="EMBL" id="KAF4678870.1"/>
    </source>
</evidence>
<feature type="domain" description="CERLI1-like PH" evidence="4">
    <location>
        <begin position="309"/>
        <end position="403"/>
    </location>
</feature>
<feature type="transmembrane region" description="Helical" evidence="2">
    <location>
        <begin position="26"/>
        <end position="51"/>
    </location>
</feature>
<evidence type="ECO:0000313" key="6">
    <source>
        <dbReference type="Proteomes" id="UP000541610"/>
    </source>
</evidence>
<name>A0A7J6N5V5_PEROL</name>
<protein>
    <recommendedName>
        <fullName evidence="7">C2 domain-containing protein</fullName>
    </recommendedName>
</protein>
<dbReference type="Pfam" id="PF00168">
    <property type="entry name" value="C2"/>
    <property type="match status" value="1"/>
</dbReference>
<dbReference type="OrthoDB" id="637682at2759"/>
<keyword evidence="2" id="KW-1133">Transmembrane helix</keyword>
<dbReference type="InterPro" id="IPR035892">
    <property type="entry name" value="C2_domain_sf"/>
</dbReference>
<dbReference type="InterPro" id="IPR000008">
    <property type="entry name" value="C2_dom"/>
</dbReference>
<dbReference type="SUPFAM" id="SSF49562">
    <property type="entry name" value="C2 domain (Calcium/lipid-binding domain, CaLB)"/>
    <property type="match status" value="1"/>
</dbReference>
<comment type="caution">
    <text evidence="5">The sequence shown here is derived from an EMBL/GenBank/DDBJ whole genome shotgun (WGS) entry which is preliminary data.</text>
</comment>
<keyword evidence="2" id="KW-0472">Membrane</keyword>
<evidence type="ECO:0000256" key="1">
    <source>
        <dbReference type="SAM" id="MobiDB-lite"/>
    </source>
</evidence>
<accession>A0A7J6N5V5</accession>
<dbReference type="EMBL" id="JABANP010000822">
    <property type="protein sequence ID" value="KAF4678870.1"/>
    <property type="molecule type" value="Genomic_DNA"/>
</dbReference>
<evidence type="ECO:0000259" key="3">
    <source>
        <dbReference type="Pfam" id="PF00168"/>
    </source>
</evidence>
<dbReference type="Gene3D" id="2.60.40.150">
    <property type="entry name" value="C2 domain"/>
    <property type="match status" value="1"/>
</dbReference>
<feature type="domain" description="C2" evidence="3">
    <location>
        <begin position="87"/>
        <end position="169"/>
    </location>
</feature>
<evidence type="ECO:0000259" key="4">
    <source>
        <dbReference type="Pfam" id="PF23634"/>
    </source>
</evidence>
<evidence type="ECO:0008006" key="7">
    <source>
        <dbReference type="Google" id="ProtNLM"/>
    </source>
</evidence>
<dbReference type="CDD" id="cd00030">
    <property type="entry name" value="C2"/>
    <property type="match status" value="1"/>
</dbReference>
<dbReference type="AlphaFoldDB" id="A0A7J6N5V5"/>
<dbReference type="Pfam" id="PF23634">
    <property type="entry name" value="PH_CERLI1"/>
    <property type="match status" value="1"/>
</dbReference>
<evidence type="ECO:0000256" key="2">
    <source>
        <dbReference type="SAM" id="Phobius"/>
    </source>
</evidence>
<reference evidence="5 6" key="1">
    <citation type="submission" date="2020-04" db="EMBL/GenBank/DDBJ databases">
        <title>Perkinsus olseni comparative genomics.</title>
        <authorList>
            <person name="Bogema D.R."/>
        </authorList>
    </citation>
    <scope>NUCLEOTIDE SEQUENCE [LARGE SCALE GENOMIC DNA]</scope>
    <source>
        <strain evidence="5">00978-12</strain>
    </source>
</reference>